<reference evidence="2 3" key="1">
    <citation type="submission" date="2015-07" db="EMBL/GenBank/DDBJ databases">
        <title>Genome sequence of Leptolinea tardivitalis DSM 16556.</title>
        <authorList>
            <person name="Hemp J."/>
            <person name="Ward L.M."/>
            <person name="Pace L.A."/>
            <person name="Fischer W.W."/>
        </authorList>
    </citation>
    <scope>NUCLEOTIDE SEQUENCE [LARGE SCALE GENOMIC DNA]</scope>
    <source>
        <strain evidence="2 3">YMTK-2</strain>
    </source>
</reference>
<dbReference type="Pfam" id="PF03646">
    <property type="entry name" value="FlaG"/>
    <property type="match status" value="1"/>
</dbReference>
<comment type="caution">
    <text evidence="2">The sequence shown here is derived from an EMBL/GenBank/DDBJ whole genome shotgun (WGS) entry which is preliminary data.</text>
</comment>
<evidence type="ECO:0000313" key="2">
    <source>
        <dbReference type="EMBL" id="KPL71092.1"/>
    </source>
</evidence>
<dbReference type="STRING" id="229920.ADM99_12535"/>
<dbReference type="Gene3D" id="3.30.160.170">
    <property type="entry name" value="FlaG-like"/>
    <property type="match status" value="1"/>
</dbReference>
<dbReference type="InterPro" id="IPR035924">
    <property type="entry name" value="FlaG-like_sf"/>
</dbReference>
<evidence type="ECO:0000256" key="1">
    <source>
        <dbReference type="SAM" id="MobiDB-lite"/>
    </source>
</evidence>
<organism evidence="2 3">
    <name type="scientific">Leptolinea tardivitalis</name>
    <dbReference type="NCBI Taxonomy" id="229920"/>
    <lineage>
        <taxon>Bacteria</taxon>
        <taxon>Bacillati</taxon>
        <taxon>Chloroflexota</taxon>
        <taxon>Anaerolineae</taxon>
        <taxon>Anaerolineales</taxon>
        <taxon>Anaerolineaceae</taxon>
        <taxon>Leptolinea</taxon>
    </lineage>
</organism>
<dbReference type="RefSeq" id="WP_062422839.1">
    <property type="nucleotide sequence ID" value="NZ_BBYA01000011.1"/>
</dbReference>
<keyword evidence="3" id="KW-1185">Reference proteome</keyword>
<dbReference type="SUPFAM" id="SSF160214">
    <property type="entry name" value="FlaG-like"/>
    <property type="match status" value="1"/>
</dbReference>
<dbReference type="InterPro" id="IPR005186">
    <property type="entry name" value="FlaG"/>
</dbReference>
<proteinExistence type="predicted"/>
<gene>
    <name evidence="2" type="ORF">ADM99_12535</name>
</gene>
<dbReference type="Proteomes" id="UP000050430">
    <property type="component" value="Unassembled WGS sequence"/>
</dbReference>
<dbReference type="EMBL" id="LGCK01000012">
    <property type="protein sequence ID" value="KPL71092.1"/>
    <property type="molecule type" value="Genomic_DNA"/>
</dbReference>
<accession>A0A0P6X7I0</accession>
<feature type="region of interest" description="Disordered" evidence="1">
    <location>
        <begin position="1"/>
        <end position="37"/>
    </location>
</feature>
<protein>
    <submittedName>
        <fullName evidence="2">Uncharacterized protein</fullName>
    </submittedName>
</protein>
<evidence type="ECO:0000313" key="3">
    <source>
        <dbReference type="Proteomes" id="UP000050430"/>
    </source>
</evidence>
<sequence>MSEFFVYSVGKSRQQPPAQVEPRHTSAEPSEPKSPVPMYTFPGNTRLVFKVDETKHEVVVMIIDEASSKVIRTVPLDASQESQSGGLIQKDA</sequence>
<dbReference type="AlphaFoldDB" id="A0A0P6X7I0"/>
<name>A0A0P6X7I0_9CHLR</name>